<evidence type="ECO:0000313" key="2">
    <source>
        <dbReference type="EMBL" id="KGF51155.1"/>
    </source>
</evidence>
<keyword evidence="1" id="KW-0472">Membrane</keyword>
<accession>A0A096AWI9</accession>
<keyword evidence="1" id="KW-1133">Transmembrane helix</keyword>
<comment type="caution">
    <text evidence="2">The sequence shown here is derived from an EMBL/GenBank/DDBJ whole genome shotgun (WGS) entry which is preliminary data.</text>
</comment>
<dbReference type="EMBL" id="JRNU01000048">
    <property type="protein sequence ID" value="KGF51155.1"/>
    <property type="molecule type" value="Genomic_DNA"/>
</dbReference>
<feature type="transmembrane region" description="Helical" evidence="1">
    <location>
        <begin position="39"/>
        <end position="57"/>
    </location>
</feature>
<sequence length="67" mass="8060">MQMYINSSNYKLDMNKKDNNLQTVSISFFVYILKKSKMFIFYCGITYIFAMKRIGIINKNRLFLNIK</sequence>
<keyword evidence="1" id="KW-0812">Transmembrane</keyword>
<keyword evidence="3" id="KW-1185">Reference proteome</keyword>
<evidence type="ECO:0000256" key="1">
    <source>
        <dbReference type="SAM" id="Phobius"/>
    </source>
</evidence>
<reference evidence="2 3" key="1">
    <citation type="submission" date="2014-07" db="EMBL/GenBank/DDBJ databases">
        <authorList>
            <person name="McCorrison J."/>
            <person name="Sanka R."/>
            <person name="Torralba M."/>
            <person name="Gillis M."/>
            <person name="Haft D.H."/>
            <person name="Methe B."/>
            <person name="Sutton G."/>
            <person name="Nelson K.E."/>
        </authorList>
    </citation>
    <scope>NUCLEOTIDE SEQUENCE [LARGE SCALE GENOMIC DNA]</scope>
    <source>
        <strain evidence="2 3">DNF00058</strain>
    </source>
</reference>
<gene>
    <name evidence="2" type="ORF">HMPREF9302_08560</name>
</gene>
<dbReference type="Proteomes" id="UP000029614">
    <property type="component" value="Unassembled WGS sequence"/>
</dbReference>
<protein>
    <submittedName>
        <fullName evidence="2">Uncharacterized protein</fullName>
    </submittedName>
</protein>
<proteinExistence type="predicted"/>
<evidence type="ECO:0000313" key="3">
    <source>
        <dbReference type="Proteomes" id="UP000029614"/>
    </source>
</evidence>
<organism evidence="2 3">
    <name type="scientific">Prevotella amnii DNF00058</name>
    <dbReference type="NCBI Taxonomy" id="1401066"/>
    <lineage>
        <taxon>Bacteria</taxon>
        <taxon>Pseudomonadati</taxon>
        <taxon>Bacteroidota</taxon>
        <taxon>Bacteroidia</taxon>
        <taxon>Bacteroidales</taxon>
        <taxon>Prevotellaceae</taxon>
        <taxon>Prevotella</taxon>
    </lineage>
</organism>
<dbReference type="AlphaFoldDB" id="A0A096AWI9"/>
<name>A0A096AWI9_9BACT</name>